<comment type="similarity">
    <text evidence="3 19">In the N-terminal section; belongs to the NnrE/AIBP family.</text>
</comment>
<evidence type="ECO:0000256" key="8">
    <source>
        <dbReference type="ARBA" id="ARBA00022857"/>
    </source>
</evidence>
<dbReference type="RefSeq" id="WP_320003302.1">
    <property type="nucleotide sequence ID" value="NZ_JAUHJS010000002.1"/>
</dbReference>
<evidence type="ECO:0000256" key="13">
    <source>
        <dbReference type="ARBA" id="ARBA00023268"/>
    </source>
</evidence>
<dbReference type="InterPro" id="IPR030677">
    <property type="entry name" value="Nnr"/>
</dbReference>
<comment type="function">
    <text evidence="14 19">Bifunctional enzyme that catalyzes the epimerization of the S- and R-forms of NAD(P)HX and the dehydration of the S-form of NAD(P)HX at the expense of ADP, which is converted to AMP. This allows the repair of both epimers of NAD(P)HX, a damaged form of NAD(P)H that is a result of enzymatic or heat-dependent hydration.</text>
</comment>
<dbReference type="InterPro" id="IPR036652">
    <property type="entry name" value="YjeF_N_dom_sf"/>
</dbReference>
<evidence type="ECO:0000256" key="16">
    <source>
        <dbReference type="ARBA" id="ARBA00049209"/>
    </source>
</evidence>
<dbReference type="PROSITE" id="PS01050">
    <property type="entry name" value="YJEF_C_2"/>
    <property type="match status" value="1"/>
</dbReference>
<dbReference type="PANTHER" id="PTHR12592:SF0">
    <property type="entry name" value="ATP-DEPENDENT (S)-NAD(P)H-HYDRATE DEHYDRATASE"/>
    <property type="match status" value="1"/>
</dbReference>
<comment type="caution">
    <text evidence="22">The sequence shown here is derived from an EMBL/GenBank/DDBJ whole genome shotgun (WGS) entry which is preliminary data.</text>
</comment>
<evidence type="ECO:0000256" key="4">
    <source>
        <dbReference type="ARBA" id="ARBA00009524"/>
    </source>
</evidence>
<sequence length="504" mass="54475">MKILSASQIREADAYTIQQEPIKSIDLMERAASRFFQRFVEKFSSEKPILVVCGPGNNGGDGLAIARLLYWHKFQVKVMVPSPTKKTSDDFRTNYQRLPSGIVVLYPDDILQSPQQLDTVLVIDALFGTGLSRAIEGELAQIIQVINASSAYVVSVDIPSGLSSDSDSESDRIMQADETFTFEAPKRAFLLPETHAYCGRWEIIPIDLSKACIEAMECTHFLSTEQVIRGLLRNRSPFQHKGDFGRALLMAGAKQTLGAAVLAAKACLRSGVGLLRVHIPKDASSILNVTIPEAMTWEDPQADCLSQLPDTEAYQAIGIGPGIGQAKETEKLLLQVIQQYRGPLVIDADGLNLLAKQKDGLALLPPGTILTPHLKEFSRLAKKETFGFKRLDALQEMAQKYQLSIVLKGAYSAVALADGSLHFNTTGNPGMATAGSGDVLTGIILALLAQGYSSDQAARLGTYLHGLAGDCAAAELGQEALIASDIISHLPHAFKMLTSASNHI</sequence>
<keyword evidence="10 17" id="KW-0520">NAD</keyword>
<feature type="binding site" evidence="17">
    <location>
        <position position="259"/>
    </location>
    <ligand>
        <name>(6S)-NADPHX</name>
        <dbReference type="ChEBI" id="CHEBI:64076"/>
    </ligand>
</feature>
<evidence type="ECO:0000256" key="9">
    <source>
        <dbReference type="ARBA" id="ARBA00022958"/>
    </source>
</evidence>
<feature type="binding site" evidence="17">
    <location>
        <position position="437"/>
    </location>
    <ligand>
        <name>AMP</name>
        <dbReference type="ChEBI" id="CHEBI:456215"/>
    </ligand>
</feature>
<feature type="binding site" evidence="17">
    <location>
        <begin position="408"/>
        <end position="412"/>
    </location>
    <ligand>
        <name>AMP</name>
        <dbReference type="ChEBI" id="CHEBI:456215"/>
    </ligand>
</feature>
<dbReference type="EC" id="4.2.1.136" evidence="19"/>
<dbReference type="Proteomes" id="UP001168552">
    <property type="component" value="Unassembled WGS sequence"/>
</dbReference>
<dbReference type="Pfam" id="PF01256">
    <property type="entry name" value="Carb_kinase"/>
    <property type="match status" value="1"/>
</dbReference>
<dbReference type="EC" id="5.1.99.6" evidence="19"/>
<feature type="binding site" evidence="18">
    <location>
        <begin position="128"/>
        <end position="134"/>
    </location>
    <ligand>
        <name>(6S)-NADPHX</name>
        <dbReference type="ChEBI" id="CHEBI:64076"/>
    </ligand>
</feature>
<protein>
    <recommendedName>
        <fullName evidence="19">Bifunctional NAD(P)H-hydrate repair enzyme</fullName>
    </recommendedName>
    <alternativeName>
        <fullName evidence="19">Nicotinamide nucleotide repair protein</fullName>
    </alternativeName>
    <domain>
        <recommendedName>
            <fullName evidence="19">ADP-dependent (S)-NAD(P)H-hydrate dehydratase</fullName>
            <ecNumber evidence="19">4.2.1.136</ecNumber>
        </recommendedName>
        <alternativeName>
            <fullName evidence="19">ADP-dependent NAD(P)HX dehydratase</fullName>
        </alternativeName>
    </domain>
    <domain>
        <recommendedName>
            <fullName evidence="19">NAD(P)H-hydrate epimerase</fullName>
            <ecNumber evidence="19">5.1.99.6</ecNumber>
        </recommendedName>
    </domain>
</protein>
<feature type="domain" description="YjeF N-terminal" evidence="21">
    <location>
        <begin position="9"/>
        <end position="214"/>
    </location>
</feature>
<dbReference type="InterPro" id="IPR029056">
    <property type="entry name" value="Ribokinase-like"/>
</dbReference>
<dbReference type="Gene3D" id="3.40.1190.20">
    <property type="match status" value="1"/>
</dbReference>
<comment type="cofactor">
    <cofactor evidence="17">
        <name>Mg(2+)</name>
        <dbReference type="ChEBI" id="CHEBI:18420"/>
    </cofactor>
</comment>
<evidence type="ECO:0000313" key="22">
    <source>
        <dbReference type="EMBL" id="MDN4164776.1"/>
    </source>
</evidence>
<evidence type="ECO:0000256" key="14">
    <source>
        <dbReference type="ARBA" id="ARBA00025153"/>
    </source>
</evidence>
<feature type="binding site" evidence="18">
    <location>
        <position position="157"/>
    </location>
    <ligand>
        <name>(6S)-NADPHX</name>
        <dbReference type="ChEBI" id="CHEBI:64076"/>
    </ligand>
</feature>
<evidence type="ECO:0000256" key="1">
    <source>
        <dbReference type="ARBA" id="ARBA00000013"/>
    </source>
</evidence>
<dbReference type="NCBIfam" id="TIGR00196">
    <property type="entry name" value="yjeF_cterm"/>
    <property type="match status" value="1"/>
</dbReference>
<name>A0ABT8F2V0_9BACT</name>
<keyword evidence="23" id="KW-1185">Reference proteome</keyword>
<dbReference type="SUPFAM" id="SSF64153">
    <property type="entry name" value="YjeF N-terminal domain-like"/>
    <property type="match status" value="1"/>
</dbReference>
<comment type="function">
    <text evidence="18">Catalyzes the epimerization of the S- and R-forms of NAD(P)HX, a damaged form of NAD(P)H that is a result of enzymatic or heat-dependent hydration. This is a prerequisite for the S-specific NAD(P)H-hydrate dehydratase to allow the repair of both epimers of NAD(P)HX.</text>
</comment>
<evidence type="ECO:0000256" key="19">
    <source>
        <dbReference type="PIRNR" id="PIRNR017184"/>
    </source>
</evidence>
<evidence type="ECO:0000256" key="7">
    <source>
        <dbReference type="ARBA" id="ARBA00022840"/>
    </source>
</evidence>
<evidence type="ECO:0000256" key="17">
    <source>
        <dbReference type="HAMAP-Rule" id="MF_01965"/>
    </source>
</evidence>
<comment type="catalytic activity">
    <reaction evidence="15 17 19">
        <text>(6S)-NADHX + ADP = AMP + phosphate + NADH + H(+)</text>
        <dbReference type="Rhea" id="RHEA:32223"/>
        <dbReference type="ChEBI" id="CHEBI:15378"/>
        <dbReference type="ChEBI" id="CHEBI:43474"/>
        <dbReference type="ChEBI" id="CHEBI:57945"/>
        <dbReference type="ChEBI" id="CHEBI:64074"/>
        <dbReference type="ChEBI" id="CHEBI:456215"/>
        <dbReference type="ChEBI" id="CHEBI:456216"/>
        <dbReference type="EC" id="4.2.1.136"/>
    </reaction>
</comment>
<comment type="function">
    <text evidence="17">Catalyzes the dehydration of the S-form of NAD(P)HX at the expense of ADP, which is converted to AMP. Together with NAD(P)HX epimerase, which catalyzes the epimerization of the S- and R-forms, the enzyme allows the repair of both epimers of NAD(P)HX, a damaged form of NAD(P)H that is a result of enzymatic or heat-dependent hydration.</text>
</comment>
<feature type="binding site" evidence="17">
    <location>
        <position position="322"/>
    </location>
    <ligand>
        <name>(6S)-NADPHX</name>
        <dbReference type="ChEBI" id="CHEBI:64076"/>
    </ligand>
</feature>
<feature type="binding site" evidence="17">
    <location>
        <position position="438"/>
    </location>
    <ligand>
        <name>(6S)-NADPHX</name>
        <dbReference type="ChEBI" id="CHEBI:64076"/>
    </ligand>
</feature>
<dbReference type="PIRSF" id="PIRSF017184">
    <property type="entry name" value="Nnr"/>
    <property type="match status" value="1"/>
</dbReference>
<keyword evidence="6 17" id="KW-0547">Nucleotide-binding</keyword>
<keyword evidence="5 18" id="KW-0479">Metal-binding</keyword>
<dbReference type="CDD" id="cd01171">
    <property type="entry name" value="YXKO-related"/>
    <property type="match status" value="1"/>
</dbReference>
<evidence type="ECO:0000256" key="6">
    <source>
        <dbReference type="ARBA" id="ARBA00022741"/>
    </source>
</evidence>
<gene>
    <name evidence="17" type="primary">nnrD</name>
    <name evidence="18" type="synonym">nnrE</name>
    <name evidence="22" type="ORF">QWY31_04640</name>
</gene>
<reference evidence="22" key="1">
    <citation type="submission" date="2023-06" db="EMBL/GenBank/DDBJ databases">
        <title>Cytophagales bacterium Strain LB-30, isolated from soil.</title>
        <authorList>
            <person name="Liu B."/>
        </authorList>
    </citation>
    <scope>NUCLEOTIDE SEQUENCE</scope>
    <source>
        <strain evidence="22">LB-30</strain>
    </source>
</reference>
<keyword evidence="12 17" id="KW-0456">Lyase</keyword>
<keyword evidence="9 18" id="KW-0630">Potassium</keyword>
<feature type="binding site" evidence="18">
    <location>
        <position position="58"/>
    </location>
    <ligand>
        <name>K(+)</name>
        <dbReference type="ChEBI" id="CHEBI:29103"/>
    </ligand>
</feature>
<evidence type="ECO:0000256" key="5">
    <source>
        <dbReference type="ARBA" id="ARBA00022723"/>
    </source>
</evidence>
<evidence type="ECO:0000256" key="11">
    <source>
        <dbReference type="ARBA" id="ARBA00023235"/>
    </source>
</evidence>
<dbReference type="PROSITE" id="PS51385">
    <property type="entry name" value="YJEF_N"/>
    <property type="match status" value="1"/>
</dbReference>
<dbReference type="InterPro" id="IPR017953">
    <property type="entry name" value="Carbohydrate_kinase_pred_CS"/>
</dbReference>
<comment type="subunit">
    <text evidence="17">Homotetramer.</text>
</comment>
<keyword evidence="7 17" id="KW-0067">ATP-binding</keyword>
<dbReference type="HAMAP" id="MF_01966">
    <property type="entry name" value="NADHX_epimerase"/>
    <property type="match status" value="1"/>
</dbReference>
<dbReference type="PROSITE" id="PS51383">
    <property type="entry name" value="YJEF_C_3"/>
    <property type="match status" value="1"/>
</dbReference>
<evidence type="ECO:0000256" key="3">
    <source>
        <dbReference type="ARBA" id="ARBA00006001"/>
    </source>
</evidence>
<evidence type="ECO:0000256" key="12">
    <source>
        <dbReference type="ARBA" id="ARBA00023239"/>
    </source>
</evidence>
<evidence type="ECO:0000259" key="20">
    <source>
        <dbReference type="PROSITE" id="PS51383"/>
    </source>
</evidence>
<comment type="similarity">
    <text evidence="4 19">In the C-terminal section; belongs to the NnrD/CARKD family.</text>
</comment>
<evidence type="ECO:0000256" key="10">
    <source>
        <dbReference type="ARBA" id="ARBA00023027"/>
    </source>
</evidence>
<dbReference type="Gene3D" id="3.40.50.10260">
    <property type="entry name" value="YjeF N-terminal domain"/>
    <property type="match status" value="1"/>
</dbReference>
<organism evidence="22 23">
    <name type="scientific">Shiella aurantiaca</name>
    <dbReference type="NCBI Taxonomy" id="3058365"/>
    <lineage>
        <taxon>Bacteria</taxon>
        <taxon>Pseudomonadati</taxon>
        <taxon>Bacteroidota</taxon>
        <taxon>Cytophagia</taxon>
        <taxon>Cytophagales</taxon>
        <taxon>Shiellaceae</taxon>
        <taxon>Shiella</taxon>
    </lineage>
</organism>
<dbReference type="InterPro" id="IPR004443">
    <property type="entry name" value="YjeF_N_dom"/>
</dbReference>
<proteinExistence type="inferred from homology"/>
<comment type="similarity">
    <text evidence="18">Belongs to the NnrE/AIBP family.</text>
</comment>
<dbReference type="Pfam" id="PF03853">
    <property type="entry name" value="YjeF_N"/>
    <property type="match status" value="1"/>
</dbReference>
<comment type="caution">
    <text evidence="18">Lacks conserved residue(s) required for the propagation of feature annotation.</text>
</comment>
<comment type="catalytic activity">
    <reaction evidence="2 18 19">
        <text>(6R)-NADPHX = (6S)-NADPHX</text>
        <dbReference type="Rhea" id="RHEA:32227"/>
        <dbReference type="ChEBI" id="CHEBI:64076"/>
        <dbReference type="ChEBI" id="CHEBI:64077"/>
        <dbReference type="EC" id="5.1.99.6"/>
    </reaction>
</comment>
<accession>A0ABT8F2V0</accession>
<comment type="cofactor">
    <cofactor evidence="18 19">
        <name>K(+)</name>
        <dbReference type="ChEBI" id="CHEBI:29103"/>
    </cofactor>
    <text evidence="18 19">Binds 1 potassium ion per subunit.</text>
</comment>
<comment type="similarity">
    <text evidence="17">Belongs to the NnrD/CARKD family.</text>
</comment>
<keyword evidence="11 18" id="KW-0413">Isomerase</keyword>
<feature type="domain" description="YjeF C-terminal" evidence="20">
    <location>
        <begin position="224"/>
        <end position="497"/>
    </location>
</feature>
<dbReference type="HAMAP" id="MF_01965">
    <property type="entry name" value="NADHX_dehydratase"/>
    <property type="match status" value="1"/>
</dbReference>
<dbReference type="NCBIfam" id="TIGR00197">
    <property type="entry name" value="yjeF_nterm"/>
    <property type="match status" value="1"/>
</dbReference>
<feature type="binding site" evidence="18">
    <location>
        <begin position="57"/>
        <end position="61"/>
    </location>
    <ligand>
        <name>(6S)-NADPHX</name>
        <dbReference type="ChEBI" id="CHEBI:64076"/>
    </ligand>
</feature>
<evidence type="ECO:0000259" key="21">
    <source>
        <dbReference type="PROSITE" id="PS51385"/>
    </source>
</evidence>
<dbReference type="PANTHER" id="PTHR12592">
    <property type="entry name" value="ATP-DEPENDENT (S)-NAD(P)H-HYDRATE DEHYDRATASE FAMILY MEMBER"/>
    <property type="match status" value="1"/>
</dbReference>
<feature type="binding site" evidence="18">
    <location>
        <position position="160"/>
    </location>
    <ligand>
        <name>K(+)</name>
        <dbReference type="ChEBI" id="CHEBI:29103"/>
    </ligand>
</feature>
<dbReference type="InterPro" id="IPR000631">
    <property type="entry name" value="CARKD"/>
</dbReference>
<feature type="binding site" evidence="18">
    <location>
        <position position="124"/>
    </location>
    <ligand>
        <name>K(+)</name>
        <dbReference type="ChEBI" id="CHEBI:29103"/>
    </ligand>
</feature>
<dbReference type="EMBL" id="JAUHJS010000002">
    <property type="protein sequence ID" value="MDN4164776.1"/>
    <property type="molecule type" value="Genomic_DNA"/>
</dbReference>
<evidence type="ECO:0000256" key="2">
    <source>
        <dbReference type="ARBA" id="ARBA00000909"/>
    </source>
</evidence>
<evidence type="ECO:0000256" key="18">
    <source>
        <dbReference type="HAMAP-Rule" id="MF_01966"/>
    </source>
</evidence>
<comment type="catalytic activity">
    <reaction evidence="1 18 19">
        <text>(6R)-NADHX = (6S)-NADHX</text>
        <dbReference type="Rhea" id="RHEA:32215"/>
        <dbReference type="ChEBI" id="CHEBI:64074"/>
        <dbReference type="ChEBI" id="CHEBI:64075"/>
        <dbReference type="EC" id="5.1.99.6"/>
    </reaction>
</comment>
<evidence type="ECO:0000313" key="23">
    <source>
        <dbReference type="Proteomes" id="UP001168552"/>
    </source>
</evidence>
<dbReference type="SUPFAM" id="SSF53613">
    <property type="entry name" value="Ribokinase-like"/>
    <property type="match status" value="1"/>
</dbReference>
<comment type="catalytic activity">
    <reaction evidence="16 17 19">
        <text>(6S)-NADPHX + ADP = AMP + phosphate + NADPH + H(+)</text>
        <dbReference type="Rhea" id="RHEA:32235"/>
        <dbReference type="ChEBI" id="CHEBI:15378"/>
        <dbReference type="ChEBI" id="CHEBI:43474"/>
        <dbReference type="ChEBI" id="CHEBI:57783"/>
        <dbReference type="ChEBI" id="CHEBI:64076"/>
        <dbReference type="ChEBI" id="CHEBI:456215"/>
        <dbReference type="ChEBI" id="CHEBI:456216"/>
        <dbReference type="EC" id="4.2.1.136"/>
    </reaction>
</comment>
<keyword evidence="13" id="KW-0511">Multifunctional enzyme</keyword>
<evidence type="ECO:0000256" key="15">
    <source>
        <dbReference type="ARBA" id="ARBA00048238"/>
    </source>
</evidence>
<keyword evidence="8 17" id="KW-0521">NADP</keyword>
<feature type="binding site" evidence="17">
    <location>
        <position position="373"/>
    </location>
    <ligand>
        <name>(6S)-NADPHX</name>
        <dbReference type="ChEBI" id="CHEBI:64076"/>
    </ligand>
</feature>